<comment type="caution">
    <text evidence="8">The sequence shown here is derived from an EMBL/GenBank/DDBJ whole genome shotgun (WGS) entry which is preliminary data.</text>
</comment>
<dbReference type="InterPro" id="IPR002293">
    <property type="entry name" value="AA/rel_permease1"/>
</dbReference>
<feature type="region of interest" description="Disordered" evidence="6">
    <location>
        <begin position="480"/>
        <end position="506"/>
    </location>
</feature>
<dbReference type="GO" id="GO:0005886">
    <property type="term" value="C:plasma membrane"/>
    <property type="evidence" value="ECO:0007669"/>
    <property type="project" value="TreeGrafter"/>
</dbReference>
<feature type="transmembrane region" description="Helical" evidence="7">
    <location>
        <begin position="31"/>
        <end position="51"/>
    </location>
</feature>
<evidence type="ECO:0000256" key="2">
    <source>
        <dbReference type="ARBA" id="ARBA00022448"/>
    </source>
</evidence>
<feature type="transmembrane region" description="Helical" evidence="7">
    <location>
        <begin position="96"/>
        <end position="123"/>
    </location>
</feature>
<organism evidence="8 9">
    <name type="scientific">Paralvinella palmiformis</name>
    <dbReference type="NCBI Taxonomy" id="53620"/>
    <lineage>
        <taxon>Eukaryota</taxon>
        <taxon>Metazoa</taxon>
        <taxon>Spiralia</taxon>
        <taxon>Lophotrochozoa</taxon>
        <taxon>Annelida</taxon>
        <taxon>Polychaeta</taxon>
        <taxon>Sedentaria</taxon>
        <taxon>Canalipalpata</taxon>
        <taxon>Terebellida</taxon>
        <taxon>Terebelliformia</taxon>
        <taxon>Alvinellidae</taxon>
        <taxon>Paralvinella</taxon>
    </lineage>
</organism>
<evidence type="ECO:0000256" key="4">
    <source>
        <dbReference type="ARBA" id="ARBA00022989"/>
    </source>
</evidence>
<dbReference type="Proteomes" id="UP001208570">
    <property type="component" value="Unassembled WGS sequence"/>
</dbReference>
<evidence type="ECO:0000256" key="7">
    <source>
        <dbReference type="SAM" id="Phobius"/>
    </source>
</evidence>
<keyword evidence="2" id="KW-0813">Transport</keyword>
<dbReference type="Gene3D" id="1.20.1740.10">
    <property type="entry name" value="Amino acid/polyamine transporter I"/>
    <property type="match status" value="1"/>
</dbReference>
<evidence type="ECO:0000256" key="6">
    <source>
        <dbReference type="SAM" id="MobiDB-lite"/>
    </source>
</evidence>
<feature type="transmembrane region" description="Helical" evidence="7">
    <location>
        <begin position="599"/>
        <end position="618"/>
    </location>
</feature>
<evidence type="ECO:0000313" key="8">
    <source>
        <dbReference type="EMBL" id="KAK2141505.1"/>
    </source>
</evidence>
<feature type="transmembrane region" description="Helical" evidence="7">
    <location>
        <begin position="624"/>
        <end position="642"/>
    </location>
</feature>
<sequence length="684" mass="75081">MMVSKIWDQISRKQCLENVASDTALRRCLSVFDLTLMGLGSMIGSGIYVMTGKVIKEQAGPGIVVSFILAACIVLMVAGCFTEFAARIHHTGSTYLYVYLSLGELPAFLVGFVNLSVCILSGATNARAWSSYLDSLFNGSISNYTKSHLNEWTVGGPIAQYPDFIAMGLMLIMTAVIALGAKCSSWFNTLFALVNVAILCFVITVGFMYADLSNWTGNFFPHGFSGVMSGAAVCFWAFSGFEILSCAVEEAHDPKRDIPIATAVALVIVTILYVGTTASLTIMTPYSDIDTAAPLPTAFAAQHLYWAQVIVSLGPLCGLTTTLMSSLYGFVRISYKISEDGLLFPFLSRLNIYTQVPVWSIIFCGGTTAIISLFFDLSELISFTVILILMSYCLVCGGVIILRYRPQANCSTNTATVKNLETRTSTTNGAEGTILTFNSNVEDDHMLNVRNKKAKPKLQSIADGEESCDQENLLKITNYCDDDDDNDDDDDDNDDDAHGESEGKHVWSRHSEETVIAGQIKGACLWLWPCNKLSPGRWALISVFIMTIVTPAAAVILVYHWNSLKHGTWWLICLLALCMLIIILTVATLYAHHQSIKGLIIKASAFMDILHHFIWKIATATTANWIGCFILLVLGLVTYFSYSIRHSKLNQKPYHPLPLDSVEEECVNLLADETQETSLDSGNL</sequence>
<proteinExistence type="predicted"/>
<feature type="compositionally biased region" description="Basic and acidic residues" evidence="6">
    <location>
        <begin position="496"/>
        <end position="506"/>
    </location>
</feature>
<evidence type="ECO:0000256" key="3">
    <source>
        <dbReference type="ARBA" id="ARBA00022692"/>
    </source>
</evidence>
<dbReference type="PANTHER" id="PTHR43243:SF4">
    <property type="entry name" value="CATIONIC AMINO ACID TRANSPORTER 4"/>
    <property type="match status" value="1"/>
</dbReference>
<feature type="transmembrane region" description="Helical" evidence="7">
    <location>
        <begin position="164"/>
        <end position="183"/>
    </location>
</feature>
<keyword evidence="4 7" id="KW-1133">Transmembrane helix</keyword>
<feature type="transmembrane region" description="Helical" evidence="7">
    <location>
        <begin position="567"/>
        <end position="592"/>
    </location>
</feature>
<feature type="compositionally biased region" description="Acidic residues" evidence="6">
    <location>
        <begin position="480"/>
        <end position="495"/>
    </location>
</feature>
<evidence type="ECO:0000256" key="1">
    <source>
        <dbReference type="ARBA" id="ARBA00004141"/>
    </source>
</evidence>
<feature type="transmembrane region" description="Helical" evidence="7">
    <location>
        <begin position="352"/>
        <end position="375"/>
    </location>
</feature>
<dbReference type="GO" id="GO:0015171">
    <property type="term" value="F:amino acid transmembrane transporter activity"/>
    <property type="evidence" value="ECO:0007669"/>
    <property type="project" value="TreeGrafter"/>
</dbReference>
<reference evidence="8" key="1">
    <citation type="journal article" date="2023" name="Mol. Biol. Evol.">
        <title>Third-Generation Sequencing Reveals the Adaptive Role of the Epigenome in Three Deep-Sea Polychaetes.</title>
        <authorList>
            <person name="Perez M."/>
            <person name="Aroh O."/>
            <person name="Sun Y."/>
            <person name="Lan Y."/>
            <person name="Juniper S.K."/>
            <person name="Young C.R."/>
            <person name="Angers B."/>
            <person name="Qian P.Y."/>
        </authorList>
    </citation>
    <scope>NUCLEOTIDE SEQUENCE</scope>
    <source>
        <strain evidence="8">P08H-3</strain>
    </source>
</reference>
<dbReference type="Pfam" id="PF13520">
    <property type="entry name" value="AA_permease_2"/>
    <property type="match status" value="1"/>
</dbReference>
<evidence type="ECO:0008006" key="10">
    <source>
        <dbReference type="Google" id="ProtNLM"/>
    </source>
</evidence>
<gene>
    <name evidence="8" type="ORF">LSH36_1090g00117</name>
</gene>
<feature type="transmembrane region" description="Helical" evidence="7">
    <location>
        <begin position="190"/>
        <end position="210"/>
    </location>
</feature>
<feature type="transmembrane region" description="Helical" evidence="7">
    <location>
        <begin position="304"/>
        <end position="331"/>
    </location>
</feature>
<comment type="subcellular location">
    <subcellularLocation>
        <location evidence="1">Membrane</location>
        <topology evidence="1">Multi-pass membrane protein</topology>
    </subcellularLocation>
</comment>
<evidence type="ECO:0000313" key="9">
    <source>
        <dbReference type="Proteomes" id="UP001208570"/>
    </source>
</evidence>
<feature type="transmembrane region" description="Helical" evidence="7">
    <location>
        <begin position="381"/>
        <end position="402"/>
    </location>
</feature>
<dbReference type="EMBL" id="JAODUP010001090">
    <property type="protein sequence ID" value="KAK2141505.1"/>
    <property type="molecule type" value="Genomic_DNA"/>
</dbReference>
<evidence type="ECO:0000256" key="5">
    <source>
        <dbReference type="ARBA" id="ARBA00023136"/>
    </source>
</evidence>
<accession>A0AAD9MQB3</accession>
<feature type="transmembrane region" description="Helical" evidence="7">
    <location>
        <begin position="230"/>
        <end position="248"/>
    </location>
</feature>
<feature type="transmembrane region" description="Helical" evidence="7">
    <location>
        <begin position="538"/>
        <end position="561"/>
    </location>
</feature>
<dbReference type="AlphaFoldDB" id="A0AAD9MQB3"/>
<protein>
    <recommendedName>
        <fullName evidence="10">Cationic amino acid transporter</fullName>
    </recommendedName>
</protein>
<keyword evidence="5 7" id="KW-0472">Membrane</keyword>
<name>A0AAD9MQB3_9ANNE</name>
<feature type="transmembrane region" description="Helical" evidence="7">
    <location>
        <begin position="63"/>
        <end position="84"/>
    </location>
</feature>
<keyword evidence="9" id="KW-1185">Reference proteome</keyword>
<feature type="transmembrane region" description="Helical" evidence="7">
    <location>
        <begin position="260"/>
        <end position="284"/>
    </location>
</feature>
<keyword evidence="3 7" id="KW-0812">Transmembrane</keyword>
<dbReference type="PANTHER" id="PTHR43243">
    <property type="entry name" value="INNER MEMBRANE TRANSPORTER YGJI-RELATED"/>
    <property type="match status" value="1"/>
</dbReference>